<dbReference type="RefSeq" id="WP_107891295.1">
    <property type="nucleotide sequence ID" value="NZ_NHSI01000016.1"/>
</dbReference>
<dbReference type="InterPro" id="IPR001173">
    <property type="entry name" value="Glyco_trans_2-like"/>
</dbReference>
<reference evidence="2 3" key="1">
    <citation type="submission" date="2018-04" db="EMBL/GenBank/DDBJ databases">
        <title>Genomic Encyclopedia of Archaeal and Bacterial Type Strains, Phase II (KMG-II): from individual species to whole genera.</title>
        <authorList>
            <person name="Goeker M."/>
        </authorList>
    </citation>
    <scope>NUCLEOTIDE SEQUENCE [LARGE SCALE GENOMIC DNA]</scope>
    <source>
        <strain evidence="2 3">DSM 18064</strain>
    </source>
</reference>
<organism evidence="2 3">
    <name type="scientific">Rhodovulum imhoffii</name>
    <dbReference type="NCBI Taxonomy" id="365340"/>
    <lineage>
        <taxon>Bacteria</taxon>
        <taxon>Pseudomonadati</taxon>
        <taxon>Pseudomonadota</taxon>
        <taxon>Alphaproteobacteria</taxon>
        <taxon>Rhodobacterales</taxon>
        <taxon>Paracoccaceae</taxon>
        <taxon>Rhodovulum</taxon>
    </lineage>
</organism>
<evidence type="ECO:0000259" key="1">
    <source>
        <dbReference type="Pfam" id="PF00535"/>
    </source>
</evidence>
<proteinExistence type="predicted"/>
<keyword evidence="2" id="KW-0808">Transferase</keyword>
<name>A0A2T5BTX5_9RHOB</name>
<dbReference type="OrthoDB" id="9802649at2"/>
<dbReference type="PANTHER" id="PTHR22916:SF3">
    <property type="entry name" value="UDP-GLCNAC:BETAGAL BETA-1,3-N-ACETYLGLUCOSAMINYLTRANSFERASE-LIKE PROTEIN 1"/>
    <property type="match status" value="1"/>
</dbReference>
<dbReference type="Gene3D" id="3.90.550.10">
    <property type="entry name" value="Spore Coat Polysaccharide Biosynthesis Protein SpsA, Chain A"/>
    <property type="match status" value="1"/>
</dbReference>
<dbReference type="Proteomes" id="UP000243859">
    <property type="component" value="Unassembled WGS sequence"/>
</dbReference>
<evidence type="ECO:0000313" key="2">
    <source>
        <dbReference type="EMBL" id="PTN02928.1"/>
    </source>
</evidence>
<accession>A0A2T5BTX5</accession>
<comment type="caution">
    <text evidence="2">The sequence shown here is derived from an EMBL/GenBank/DDBJ whole genome shotgun (WGS) entry which is preliminary data.</text>
</comment>
<dbReference type="GO" id="GO:0016758">
    <property type="term" value="F:hexosyltransferase activity"/>
    <property type="evidence" value="ECO:0007669"/>
    <property type="project" value="UniProtKB-ARBA"/>
</dbReference>
<protein>
    <submittedName>
        <fullName evidence="2">Glycosyl transferase family 2</fullName>
    </submittedName>
</protein>
<dbReference type="InterPro" id="IPR029044">
    <property type="entry name" value="Nucleotide-diphossugar_trans"/>
</dbReference>
<dbReference type="PANTHER" id="PTHR22916">
    <property type="entry name" value="GLYCOSYLTRANSFERASE"/>
    <property type="match status" value="1"/>
</dbReference>
<sequence>MGSDSLTAPPRVAVLLALFNGARHLQPQLESYCAQTLRPAVVLASDDSPGDGTAERFRQFARADQSAIQWKLVDGPQRGLTANFLSLLAHPEAHADYIALSDQDDIWLPDKLESAVAILAPYSRRPALLGTRSWEWNPKTGRKILSRPMPAPLNFAHALLQNFAGGNTMVLNRAAMDLVRRALPGMPVPSVHDWWLYQLVSGTGGMVLFDPTPRLLYRQHHGNEMGASSGIGPRIRRLRSMLDGTYRDWIGQNLATLHSHADLLTPEALKMLERLTENRDADLMKRLALLHGSGLHRKGFANQTALWLAATLRKL</sequence>
<dbReference type="Pfam" id="PF00535">
    <property type="entry name" value="Glycos_transf_2"/>
    <property type="match status" value="1"/>
</dbReference>
<dbReference type="AlphaFoldDB" id="A0A2T5BTX5"/>
<gene>
    <name evidence="2" type="ORF">C8N32_10439</name>
</gene>
<feature type="domain" description="Glycosyltransferase 2-like" evidence="1">
    <location>
        <begin position="15"/>
        <end position="123"/>
    </location>
</feature>
<dbReference type="EMBL" id="QAAA01000004">
    <property type="protein sequence ID" value="PTN02928.1"/>
    <property type="molecule type" value="Genomic_DNA"/>
</dbReference>
<keyword evidence="3" id="KW-1185">Reference proteome</keyword>
<dbReference type="SUPFAM" id="SSF53448">
    <property type="entry name" value="Nucleotide-diphospho-sugar transferases"/>
    <property type="match status" value="1"/>
</dbReference>
<evidence type="ECO:0000313" key="3">
    <source>
        <dbReference type="Proteomes" id="UP000243859"/>
    </source>
</evidence>